<dbReference type="PANTHER" id="PTHR43133">
    <property type="entry name" value="RNA POLYMERASE ECF-TYPE SIGMA FACTO"/>
    <property type="match status" value="1"/>
</dbReference>
<feature type="domain" description="RNA polymerase sigma factor 70 region 4 type 2" evidence="7">
    <location>
        <begin position="123"/>
        <end position="174"/>
    </location>
</feature>
<evidence type="ECO:0000256" key="3">
    <source>
        <dbReference type="ARBA" id="ARBA00023082"/>
    </source>
</evidence>
<organism evidence="8 9">
    <name type="scientific">Clostridium gelidum</name>
    <dbReference type="NCBI Taxonomy" id="704125"/>
    <lineage>
        <taxon>Bacteria</taxon>
        <taxon>Bacillati</taxon>
        <taxon>Bacillota</taxon>
        <taxon>Clostridia</taxon>
        <taxon>Eubacteriales</taxon>
        <taxon>Clostridiaceae</taxon>
        <taxon>Clostridium</taxon>
    </lineage>
</organism>
<dbReference type="InterPro" id="IPR014284">
    <property type="entry name" value="RNA_pol_sigma-70_dom"/>
</dbReference>
<keyword evidence="9" id="KW-1185">Reference proteome</keyword>
<evidence type="ECO:0000313" key="9">
    <source>
        <dbReference type="Proteomes" id="UP000824633"/>
    </source>
</evidence>
<dbReference type="Pfam" id="PF04542">
    <property type="entry name" value="Sigma70_r2"/>
    <property type="match status" value="1"/>
</dbReference>
<dbReference type="InterPro" id="IPR039425">
    <property type="entry name" value="RNA_pol_sigma-70-like"/>
</dbReference>
<dbReference type="RefSeq" id="WP_224034039.1">
    <property type="nucleotide sequence ID" value="NZ_AP024849.1"/>
</dbReference>
<protein>
    <submittedName>
        <fullName evidence="8">DNA-directed RNA polymerase sigma-70 factor</fullName>
    </submittedName>
</protein>
<sequence length="186" mass="21992">MKVNEKNFIKRLQKGKEDALEWTYDKYISLIKGIVSKVLLRFNDSGIIEECINDIFLSVWNNCDKFTGDENNFKNWICSIARFKAIDYYRNLIKKSEVILDCIDLQEKNTLEEEILITENKKDVMNLLDELESVDKEIFIMKYFLGLKAEEIGKRLNLSKSSIDSRIYRNKKKLKEKAIEFKLEVV</sequence>
<dbReference type="SUPFAM" id="SSF88946">
    <property type="entry name" value="Sigma2 domain of RNA polymerase sigma factors"/>
    <property type="match status" value="1"/>
</dbReference>
<dbReference type="InterPro" id="IPR007627">
    <property type="entry name" value="RNA_pol_sigma70_r2"/>
</dbReference>
<keyword evidence="8" id="KW-0240">DNA-directed RNA polymerase</keyword>
<gene>
    <name evidence="8" type="ORF">psyc5s11_37820</name>
</gene>
<evidence type="ECO:0000256" key="5">
    <source>
        <dbReference type="ARBA" id="ARBA00023163"/>
    </source>
</evidence>
<dbReference type="Gene3D" id="1.10.1740.10">
    <property type="match status" value="1"/>
</dbReference>
<dbReference type="Gene3D" id="1.10.10.10">
    <property type="entry name" value="Winged helix-like DNA-binding domain superfamily/Winged helix DNA-binding domain"/>
    <property type="match status" value="1"/>
</dbReference>
<evidence type="ECO:0000256" key="4">
    <source>
        <dbReference type="ARBA" id="ARBA00023125"/>
    </source>
</evidence>
<evidence type="ECO:0000256" key="2">
    <source>
        <dbReference type="ARBA" id="ARBA00023015"/>
    </source>
</evidence>
<keyword evidence="3" id="KW-0731">Sigma factor</keyword>
<evidence type="ECO:0000313" key="8">
    <source>
        <dbReference type="EMBL" id="BCZ47715.1"/>
    </source>
</evidence>
<keyword evidence="5" id="KW-0804">Transcription</keyword>
<reference evidence="9" key="1">
    <citation type="submission" date="2021-07" db="EMBL/GenBank/DDBJ databases">
        <title>Complete genome sequencing of a Clostridium isolate.</title>
        <authorList>
            <person name="Ueki A."/>
            <person name="Tonouchi A."/>
        </authorList>
    </citation>
    <scope>NUCLEOTIDE SEQUENCE [LARGE SCALE GENOMIC DNA]</scope>
    <source>
        <strain evidence="9">C5S11</strain>
    </source>
</reference>
<name>A0ABN6J020_9CLOT</name>
<dbReference type="InterPro" id="IPR013249">
    <property type="entry name" value="RNA_pol_sigma70_r4_t2"/>
</dbReference>
<dbReference type="CDD" id="cd06171">
    <property type="entry name" value="Sigma70_r4"/>
    <property type="match status" value="1"/>
</dbReference>
<dbReference type="InterPro" id="IPR013325">
    <property type="entry name" value="RNA_pol_sigma_r2"/>
</dbReference>
<feature type="domain" description="RNA polymerase sigma-70 region 2" evidence="6">
    <location>
        <begin position="24"/>
        <end position="91"/>
    </location>
</feature>
<accession>A0ABN6J020</accession>
<evidence type="ECO:0000259" key="6">
    <source>
        <dbReference type="Pfam" id="PF04542"/>
    </source>
</evidence>
<dbReference type="GO" id="GO:0000428">
    <property type="term" value="C:DNA-directed RNA polymerase complex"/>
    <property type="evidence" value="ECO:0007669"/>
    <property type="project" value="UniProtKB-KW"/>
</dbReference>
<dbReference type="InterPro" id="IPR036388">
    <property type="entry name" value="WH-like_DNA-bd_sf"/>
</dbReference>
<dbReference type="InterPro" id="IPR013324">
    <property type="entry name" value="RNA_pol_sigma_r3/r4-like"/>
</dbReference>
<dbReference type="PANTHER" id="PTHR43133:SF8">
    <property type="entry name" value="RNA POLYMERASE SIGMA FACTOR HI_1459-RELATED"/>
    <property type="match status" value="1"/>
</dbReference>
<dbReference type="SUPFAM" id="SSF88659">
    <property type="entry name" value="Sigma3 and sigma4 domains of RNA polymerase sigma factors"/>
    <property type="match status" value="1"/>
</dbReference>
<keyword evidence="2" id="KW-0805">Transcription regulation</keyword>
<dbReference type="NCBIfam" id="TIGR02937">
    <property type="entry name" value="sigma70-ECF"/>
    <property type="match status" value="1"/>
</dbReference>
<comment type="similarity">
    <text evidence="1">Belongs to the sigma-70 factor family. ECF subfamily.</text>
</comment>
<evidence type="ECO:0000259" key="7">
    <source>
        <dbReference type="Pfam" id="PF08281"/>
    </source>
</evidence>
<proteinExistence type="inferred from homology"/>
<dbReference type="Proteomes" id="UP000824633">
    <property type="component" value="Chromosome"/>
</dbReference>
<keyword evidence="4" id="KW-0238">DNA-binding</keyword>
<dbReference type="EMBL" id="AP024849">
    <property type="protein sequence ID" value="BCZ47715.1"/>
    <property type="molecule type" value="Genomic_DNA"/>
</dbReference>
<evidence type="ECO:0000256" key="1">
    <source>
        <dbReference type="ARBA" id="ARBA00010641"/>
    </source>
</evidence>
<dbReference type="Pfam" id="PF08281">
    <property type="entry name" value="Sigma70_r4_2"/>
    <property type="match status" value="1"/>
</dbReference>